<evidence type="ECO:0000256" key="4">
    <source>
        <dbReference type="ARBA" id="ARBA00023136"/>
    </source>
</evidence>
<dbReference type="PANTHER" id="PTHR34441">
    <property type="entry name" value="MOTILE SPERM DOMAIN-CONTAINING PROTEIN 1"/>
    <property type="match status" value="1"/>
</dbReference>
<comment type="subcellular location">
    <subcellularLocation>
        <location evidence="1">Membrane</location>
        <topology evidence="1">Multi-pass membrane protein</topology>
    </subcellularLocation>
</comment>
<evidence type="ECO:0000313" key="8">
    <source>
        <dbReference type="Proteomes" id="UP000008144"/>
    </source>
</evidence>
<evidence type="ECO:0000259" key="6">
    <source>
        <dbReference type="PROSITE" id="PS50202"/>
    </source>
</evidence>
<evidence type="ECO:0000256" key="5">
    <source>
        <dbReference type="SAM" id="MobiDB-lite"/>
    </source>
</evidence>
<gene>
    <name evidence="7" type="primary">LOC100180280</name>
</gene>
<evidence type="ECO:0000256" key="1">
    <source>
        <dbReference type="ARBA" id="ARBA00004141"/>
    </source>
</evidence>
<dbReference type="SUPFAM" id="SSF49354">
    <property type="entry name" value="PapD-like"/>
    <property type="match status" value="1"/>
</dbReference>
<keyword evidence="4" id="KW-0472">Membrane</keyword>
<dbReference type="PANTHER" id="PTHR34441:SF1">
    <property type="entry name" value="MOTILE SPERM DOMAIN-CONTAINING 1"/>
    <property type="match status" value="1"/>
</dbReference>
<dbReference type="InterPro" id="IPR008962">
    <property type="entry name" value="PapD-like_sf"/>
</dbReference>
<feature type="domain" description="MSP" evidence="6">
    <location>
        <begin position="39"/>
        <end position="150"/>
    </location>
</feature>
<keyword evidence="2" id="KW-0812">Transmembrane</keyword>
<organism evidence="7 8">
    <name type="scientific">Ciona intestinalis</name>
    <name type="common">Transparent sea squirt</name>
    <name type="synonym">Ascidia intestinalis</name>
    <dbReference type="NCBI Taxonomy" id="7719"/>
    <lineage>
        <taxon>Eukaryota</taxon>
        <taxon>Metazoa</taxon>
        <taxon>Chordata</taxon>
        <taxon>Tunicata</taxon>
        <taxon>Ascidiacea</taxon>
        <taxon>Phlebobranchia</taxon>
        <taxon>Cionidae</taxon>
        <taxon>Ciona</taxon>
    </lineage>
</organism>
<reference evidence="7" key="3">
    <citation type="submission" date="2025-09" db="UniProtKB">
        <authorList>
            <consortium name="Ensembl"/>
        </authorList>
    </citation>
    <scope>IDENTIFICATION</scope>
</reference>
<protein>
    <submittedName>
        <fullName evidence="7">SUN domain-containing protein 2-like</fullName>
    </submittedName>
</protein>
<dbReference type="HOGENOM" id="CLU_088040_0_0_1"/>
<feature type="compositionally biased region" description="Polar residues" evidence="5">
    <location>
        <begin position="18"/>
        <end position="32"/>
    </location>
</feature>
<dbReference type="GO" id="GO:0016020">
    <property type="term" value="C:membrane"/>
    <property type="evidence" value="ECO:0007669"/>
    <property type="project" value="UniProtKB-SubCell"/>
</dbReference>
<dbReference type="Proteomes" id="UP000008144">
    <property type="component" value="Unassembled WGS sequence"/>
</dbReference>
<keyword evidence="3" id="KW-1133">Transmembrane helix</keyword>
<evidence type="ECO:0000256" key="2">
    <source>
        <dbReference type="ARBA" id="ARBA00022692"/>
    </source>
</evidence>
<dbReference type="PROSITE" id="PS50202">
    <property type="entry name" value="MSP"/>
    <property type="match status" value="1"/>
</dbReference>
<name>F6SSL9_CIOIN</name>
<dbReference type="InterPro" id="IPR000535">
    <property type="entry name" value="MSP_dom"/>
</dbReference>
<reference evidence="8" key="1">
    <citation type="journal article" date="2002" name="Science">
        <title>The draft genome of Ciona intestinalis: insights into chordate and vertebrate origins.</title>
        <authorList>
            <person name="Dehal P."/>
            <person name="Satou Y."/>
            <person name="Campbell R.K."/>
            <person name="Chapman J."/>
            <person name="Degnan B."/>
            <person name="De Tomaso A."/>
            <person name="Davidson B."/>
            <person name="Di Gregorio A."/>
            <person name="Gelpke M."/>
            <person name="Goodstein D.M."/>
            <person name="Harafuji N."/>
            <person name="Hastings K.E."/>
            <person name="Ho I."/>
            <person name="Hotta K."/>
            <person name="Huang W."/>
            <person name="Kawashima T."/>
            <person name="Lemaire P."/>
            <person name="Martinez D."/>
            <person name="Meinertzhagen I.A."/>
            <person name="Necula S."/>
            <person name="Nonaka M."/>
            <person name="Putnam N."/>
            <person name="Rash S."/>
            <person name="Saiga H."/>
            <person name="Satake M."/>
            <person name="Terry A."/>
            <person name="Yamada L."/>
            <person name="Wang H.G."/>
            <person name="Awazu S."/>
            <person name="Azumi K."/>
            <person name="Boore J."/>
            <person name="Branno M."/>
            <person name="Chin-Bow S."/>
            <person name="DeSantis R."/>
            <person name="Doyle S."/>
            <person name="Francino P."/>
            <person name="Keys D.N."/>
            <person name="Haga S."/>
            <person name="Hayashi H."/>
            <person name="Hino K."/>
            <person name="Imai K.S."/>
            <person name="Inaba K."/>
            <person name="Kano S."/>
            <person name="Kobayashi K."/>
            <person name="Kobayashi M."/>
            <person name="Lee B.I."/>
            <person name="Makabe K.W."/>
            <person name="Manohar C."/>
            <person name="Matassi G."/>
            <person name="Medina M."/>
            <person name="Mochizuki Y."/>
            <person name="Mount S."/>
            <person name="Morishita T."/>
            <person name="Miura S."/>
            <person name="Nakayama A."/>
            <person name="Nishizaka S."/>
            <person name="Nomoto H."/>
            <person name="Ohta F."/>
            <person name="Oishi K."/>
            <person name="Rigoutsos I."/>
            <person name="Sano M."/>
            <person name="Sasaki A."/>
            <person name="Sasakura Y."/>
            <person name="Shoguchi E."/>
            <person name="Shin-i T."/>
            <person name="Spagnuolo A."/>
            <person name="Stainier D."/>
            <person name="Suzuki M.M."/>
            <person name="Tassy O."/>
            <person name="Takatori N."/>
            <person name="Tokuoka M."/>
            <person name="Yagi K."/>
            <person name="Yoshizaki F."/>
            <person name="Wada S."/>
            <person name="Zhang C."/>
            <person name="Hyatt P.D."/>
            <person name="Larimer F."/>
            <person name="Detter C."/>
            <person name="Doggett N."/>
            <person name="Glavina T."/>
            <person name="Hawkins T."/>
            <person name="Richardson P."/>
            <person name="Lucas S."/>
            <person name="Kohara Y."/>
            <person name="Levine M."/>
            <person name="Satoh N."/>
            <person name="Rokhsar D.S."/>
        </authorList>
    </citation>
    <scope>NUCLEOTIDE SEQUENCE [LARGE SCALE GENOMIC DNA]</scope>
</reference>
<evidence type="ECO:0000256" key="3">
    <source>
        <dbReference type="ARBA" id="ARBA00022989"/>
    </source>
</evidence>
<feature type="region of interest" description="Disordered" evidence="5">
    <location>
        <begin position="1"/>
        <end position="32"/>
    </location>
</feature>
<keyword evidence="8" id="KW-1185">Reference proteome</keyword>
<sequence length="245" mass="27052">MPETIKTKSAVKARQKLAGSNSPDSQRASSVLQTKQKLPVYVSPDKVTFYLDDRSTHSRILTIYNPYDFSVYYKVLCTAPKNYTVAEAKGNIKPHSCSDIVVRRISLDESLVEIVDKFRVEVFYTDIGTSSRKLVPTSLLGAKDIPAVLLSSDSAAKQVSEELQNSKLTLEPFHPDTEEKQGEFLSTRWLLLTVAIACLIALGSHTAGQVDDSSFIPSYISFTPNQKLVAAYILGLVTMAIFNPL</sequence>
<reference evidence="7" key="2">
    <citation type="submission" date="2025-08" db="UniProtKB">
        <authorList>
            <consortium name="Ensembl"/>
        </authorList>
    </citation>
    <scope>IDENTIFICATION</scope>
</reference>
<proteinExistence type="predicted"/>
<dbReference type="Gene3D" id="2.60.40.10">
    <property type="entry name" value="Immunoglobulins"/>
    <property type="match status" value="1"/>
</dbReference>
<dbReference type="AlphaFoldDB" id="F6SSL9"/>
<dbReference type="Pfam" id="PF00635">
    <property type="entry name" value="Motile_Sperm"/>
    <property type="match status" value="1"/>
</dbReference>
<evidence type="ECO:0000313" key="7">
    <source>
        <dbReference type="Ensembl" id="ENSCINP00000016414.3"/>
    </source>
</evidence>
<dbReference type="InterPro" id="IPR013783">
    <property type="entry name" value="Ig-like_fold"/>
</dbReference>
<dbReference type="Ensembl" id="ENSCINT00000016414.3">
    <property type="protein sequence ID" value="ENSCINP00000016414.3"/>
    <property type="gene ID" value="ENSCING00000008021.3"/>
</dbReference>
<dbReference type="InterPro" id="IPR039283">
    <property type="entry name" value="MOSPD1/3"/>
</dbReference>
<accession>F6SSL9</accession>